<proteinExistence type="predicted"/>
<reference evidence="2" key="1">
    <citation type="submission" date="2022-12" db="EMBL/GenBank/DDBJ databases">
        <authorList>
            <person name="Petersen C."/>
        </authorList>
    </citation>
    <scope>NUCLEOTIDE SEQUENCE</scope>
    <source>
        <strain evidence="2">IBT 29677</strain>
    </source>
</reference>
<sequence>MLRQKSLEGTGDTKRFQAQKEKGLAPSELFHHRPDYGVLICITCHYAIQPGAIRRHLKDIHHLHHEKRRPYVAYTKELKLKRPEEVQSPLPDDFPIPQLPVEKGWRCLAPGCNYLCASNKRMENHWPAVHARKGNPETDWHFTLLQTFFRGRMLRYFTGQNQRQLQNTRDKSGQIAKPGEAAFTQDQQPETSLVKSLQEKYHLDALDSQLLRHYFDSSYKTFVANKKTENVWIEVVPGLTCDNKFLLQGMLACTALHMAHSNPAERQKYTLRGCSHQEAAIPEFRKAIESPTEDNCDAIMAFAYLLVVYSLATDLEQSNNPLLIIDASPSDTQQIIPPWLHFIRTGCYMLKDVWHRIESGRASILAYAWERNLDVSDEEKQSHLDFFLSIIPEEDAWPEESTRVYHHAANLLAESFAYVDRAKRTIGLTAWSILGTWPVRIEQGFFTLTSEKHPGALILLAHYCVILNQIGDCWYIGERPAILTASISRILDKRWHPYIEGAVKEVLGPGGLEGM</sequence>
<evidence type="ECO:0000313" key="2">
    <source>
        <dbReference type="EMBL" id="KAJ5391520.1"/>
    </source>
</evidence>
<gene>
    <name evidence="2" type="ORF">N7509_007010</name>
</gene>
<dbReference type="InterPro" id="IPR021858">
    <property type="entry name" value="Fun_TF"/>
</dbReference>
<evidence type="ECO:0000256" key="1">
    <source>
        <dbReference type="SAM" id="MobiDB-lite"/>
    </source>
</evidence>
<dbReference type="Pfam" id="PF12013">
    <property type="entry name" value="OrsD"/>
    <property type="match status" value="1"/>
</dbReference>
<dbReference type="PANTHER" id="PTHR47784">
    <property type="entry name" value="STEROL UPTAKE CONTROL PROTEIN 2"/>
    <property type="match status" value="1"/>
</dbReference>
<name>A0A9X0B7X6_9EURO</name>
<dbReference type="InterPro" id="IPR022698">
    <property type="entry name" value="OrsD"/>
</dbReference>
<evidence type="ECO:0000313" key="3">
    <source>
        <dbReference type="Proteomes" id="UP001147747"/>
    </source>
</evidence>
<dbReference type="GO" id="GO:0001228">
    <property type="term" value="F:DNA-binding transcription activator activity, RNA polymerase II-specific"/>
    <property type="evidence" value="ECO:0007669"/>
    <property type="project" value="TreeGrafter"/>
</dbReference>
<feature type="region of interest" description="Disordered" evidence="1">
    <location>
        <begin position="1"/>
        <end position="20"/>
    </location>
</feature>
<organism evidence="2 3">
    <name type="scientific">Penicillium cosmopolitanum</name>
    <dbReference type="NCBI Taxonomy" id="1131564"/>
    <lineage>
        <taxon>Eukaryota</taxon>
        <taxon>Fungi</taxon>
        <taxon>Dikarya</taxon>
        <taxon>Ascomycota</taxon>
        <taxon>Pezizomycotina</taxon>
        <taxon>Eurotiomycetes</taxon>
        <taxon>Eurotiomycetidae</taxon>
        <taxon>Eurotiales</taxon>
        <taxon>Aspergillaceae</taxon>
        <taxon>Penicillium</taxon>
    </lineage>
</organism>
<dbReference type="RefSeq" id="XP_056487198.1">
    <property type="nucleotide sequence ID" value="XM_056631647.1"/>
</dbReference>
<dbReference type="PANTHER" id="PTHR47784:SF5">
    <property type="entry name" value="STEROL UPTAKE CONTROL PROTEIN 2"/>
    <property type="match status" value="1"/>
</dbReference>
<comment type="caution">
    <text evidence="2">The sequence shown here is derived from an EMBL/GenBank/DDBJ whole genome shotgun (WGS) entry which is preliminary data.</text>
</comment>
<keyword evidence="3" id="KW-1185">Reference proteome</keyword>
<dbReference type="InterPro" id="IPR053157">
    <property type="entry name" value="Sterol_Uptake_Regulator"/>
</dbReference>
<protein>
    <submittedName>
        <fullName evidence="2">Fungal specific transcription factor domain-containing protein</fullName>
    </submittedName>
</protein>
<dbReference type="AlphaFoldDB" id="A0A9X0B7X6"/>
<reference evidence="2" key="2">
    <citation type="journal article" date="2023" name="IMA Fungus">
        <title>Comparative genomic study of the Penicillium genus elucidates a diverse pangenome and 15 lateral gene transfer events.</title>
        <authorList>
            <person name="Petersen C."/>
            <person name="Sorensen T."/>
            <person name="Nielsen M.R."/>
            <person name="Sondergaard T.E."/>
            <person name="Sorensen J.L."/>
            <person name="Fitzpatrick D.A."/>
            <person name="Frisvad J.C."/>
            <person name="Nielsen K.L."/>
        </authorList>
    </citation>
    <scope>NUCLEOTIDE SEQUENCE</scope>
    <source>
        <strain evidence="2">IBT 29677</strain>
    </source>
</reference>
<accession>A0A9X0B7X6</accession>
<dbReference type="OrthoDB" id="416217at2759"/>
<feature type="compositionally biased region" description="Basic and acidic residues" evidence="1">
    <location>
        <begin position="11"/>
        <end position="20"/>
    </location>
</feature>
<dbReference type="GeneID" id="81370627"/>
<dbReference type="Proteomes" id="UP001147747">
    <property type="component" value="Unassembled WGS sequence"/>
</dbReference>
<dbReference type="Pfam" id="PF11951">
    <property type="entry name" value="Fungal_trans_2"/>
    <property type="match status" value="1"/>
</dbReference>
<dbReference type="EMBL" id="JAPZBU010000008">
    <property type="protein sequence ID" value="KAJ5391520.1"/>
    <property type="molecule type" value="Genomic_DNA"/>
</dbReference>